<evidence type="ECO:0000259" key="4">
    <source>
        <dbReference type="Pfam" id="PF13649"/>
    </source>
</evidence>
<dbReference type="InterPro" id="IPR029063">
    <property type="entry name" value="SAM-dependent_MTases_sf"/>
</dbReference>
<dbReference type="PATRIC" id="fig|1420583.3.peg.4618"/>
<comment type="caution">
    <text evidence="5">The sequence shown here is derived from an EMBL/GenBank/DDBJ whole genome shotgun (WGS) entry which is preliminary data.</text>
</comment>
<dbReference type="PANTHER" id="PTHR43464:SF19">
    <property type="entry name" value="UBIQUINONE BIOSYNTHESIS O-METHYLTRANSFERASE, MITOCHONDRIAL"/>
    <property type="match status" value="1"/>
</dbReference>
<gene>
    <name evidence="5" type="ORF">V473_11615</name>
</gene>
<dbReference type="SUPFAM" id="SSF53335">
    <property type="entry name" value="S-adenosyl-L-methionine-dependent methyltransferases"/>
    <property type="match status" value="1"/>
</dbReference>
<sequence length="235" mass="25442">MYDDTTLSPRQGGGLFMRTTDFTPALGLPGFTRGYDLAIRLLTREAVWRGELLRQVAPRDCETIVDVGCGTGTFAMMLKQAAPGARIIGLDPDPAVLEIAARKAERAGLEIEWRQGFARDVADFKGELAKAISSLVFHQVPLPGKREGVAAMFASVRPGGEVHIADYARQRSVVMRLLFRLTVQSLDGLADTQPNADGALERILSDRAGVVVEPRRVVPTATGAISLFQAARPQD</sequence>
<dbReference type="STRING" id="1420583.V473_11615"/>
<dbReference type="Proteomes" id="UP000052232">
    <property type="component" value="Unassembled WGS sequence"/>
</dbReference>
<protein>
    <recommendedName>
        <fullName evidence="4">Methyltransferase domain-containing protein</fullName>
    </recommendedName>
</protein>
<keyword evidence="3" id="KW-0949">S-adenosyl-L-methionine</keyword>
<reference evidence="5 6" key="1">
    <citation type="journal article" date="2015" name="G3 (Bethesda)">
        <title>Insights into Ongoing Evolution of the Hexachlorocyclohexane Catabolic Pathway from Comparative Genomics of Ten Sphingomonadaceae Strains.</title>
        <authorList>
            <person name="Pearce S.L."/>
            <person name="Oakeshott J.G."/>
            <person name="Pandey G."/>
        </authorList>
    </citation>
    <scope>NUCLEOTIDE SEQUENCE [LARGE SCALE GENOMIC DNA]</scope>
    <source>
        <strain evidence="5 6">LL01</strain>
    </source>
</reference>
<name>A0A0J7XH00_9SPHN</name>
<dbReference type="GO" id="GO:0032259">
    <property type="term" value="P:methylation"/>
    <property type="evidence" value="ECO:0007669"/>
    <property type="project" value="UniProtKB-KW"/>
</dbReference>
<dbReference type="Gene3D" id="3.40.50.150">
    <property type="entry name" value="Vaccinia Virus protein VP39"/>
    <property type="match status" value="1"/>
</dbReference>
<dbReference type="EMBL" id="JACT01000011">
    <property type="protein sequence ID" value="KMS50954.1"/>
    <property type="molecule type" value="Genomic_DNA"/>
</dbReference>
<keyword evidence="6" id="KW-1185">Reference proteome</keyword>
<keyword evidence="2" id="KW-0808">Transferase</keyword>
<evidence type="ECO:0000313" key="6">
    <source>
        <dbReference type="Proteomes" id="UP000052232"/>
    </source>
</evidence>
<dbReference type="AlphaFoldDB" id="A0A0J7XH00"/>
<evidence type="ECO:0000256" key="1">
    <source>
        <dbReference type="ARBA" id="ARBA00022603"/>
    </source>
</evidence>
<evidence type="ECO:0000313" key="5">
    <source>
        <dbReference type="EMBL" id="KMS50954.1"/>
    </source>
</evidence>
<keyword evidence="1" id="KW-0489">Methyltransferase</keyword>
<proteinExistence type="predicted"/>
<dbReference type="PANTHER" id="PTHR43464">
    <property type="entry name" value="METHYLTRANSFERASE"/>
    <property type="match status" value="1"/>
</dbReference>
<organism evidence="5 6">
    <name type="scientific">Sphingobium cupriresistens LL01</name>
    <dbReference type="NCBI Taxonomy" id="1420583"/>
    <lineage>
        <taxon>Bacteria</taxon>
        <taxon>Pseudomonadati</taxon>
        <taxon>Pseudomonadota</taxon>
        <taxon>Alphaproteobacteria</taxon>
        <taxon>Sphingomonadales</taxon>
        <taxon>Sphingomonadaceae</taxon>
        <taxon>Sphingobium</taxon>
    </lineage>
</organism>
<dbReference type="CDD" id="cd02440">
    <property type="entry name" value="AdoMet_MTases"/>
    <property type="match status" value="1"/>
</dbReference>
<evidence type="ECO:0000256" key="3">
    <source>
        <dbReference type="ARBA" id="ARBA00022691"/>
    </source>
</evidence>
<dbReference type="InterPro" id="IPR041698">
    <property type="entry name" value="Methyltransf_25"/>
</dbReference>
<evidence type="ECO:0000256" key="2">
    <source>
        <dbReference type="ARBA" id="ARBA00022679"/>
    </source>
</evidence>
<feature type="domain" description="Methyltransferase" evidence="4">
    <location>
        <begin position="64"/>
        <end position="160"/>
    </location>
</feature>
<dbReference type="Pfam" id="PF13649">
    <property type="entry name" value="Methyltransf_25"/>
    <property type="match status" value="1"/>
</dbReference>
<accession>A0A0J7XH00</accession>
<dbReference type="GO" id="GO:0008168">
    <property type="term" value="F:methyltransferase activity"/>
    <property type="evidence" value="ECO:0007669"/>
    <property type="project" value="UniProtKB-KW"/>
</dbReference>